<evidence type="ECO:0000259" key="4">
    <source>
        <dbReference type="Pfam" id="PF02894"/>
    </source>
</evidence>
<dbReference type="InterPro" id="IPR004104">
    <property type="entry name" value="Gfo/Idh/MocA-like_OxRdtase_C"/>
</dbReference>
<dbReference type="GO" id="GO:0016491">
    <property type="term" value="F:oxidoreductase activity"/>
    <property type="evidence" value="ECO:0007669"/>
    <property type="project" value="UniProtKB-KW"/>
</dbReference>
<dbReference type="SUPFAM" id="SSF51735">
    <property type="entry name" value="NAD(P)-binding Rossmann-fold domains"/>
    <property type="match status" value="1"/>
</dbReference>
<dbReference type="Pfam" id="PF02894">
    <property type="entry name" value="GFO_IDH_MocA_C"/>
    <property type="match status" value="1"/>
</dbReference>
<evidence type="ECO:0008006" key="7">
    <source>
        <dbReference type="Google" id="ProtNLM"/>
    </source>
</evidence>
<dbReference type="Gene3D" id="3.40.50.720">
    <property type="entry name" value="NAD(P)-binding Rossmann-like Domain"/>
    <property type="match status" value="1"/>
</dbReference>
<dbReference type="AlphaFoldDB" id="A0AAN6R095"/>
<evidence type="ECO:0000313" key="5">
    <source>
        <dbReference type="EMBL" id="KAK1009285.1"/>
    </source>
</evidence>
<dbReference type="GO" id="GO:0000166">
    <property type="term" value="F:nucleotide binding"/>
    <property type="evidence" value="ECO:0007669"/>
    <property type="project" value="InterPro"/>
</dbReference>
<name>A0AAN6R095_9PEZI</name>
<proteinExistence type="inferred from homology"/>
<reference evidence="5" key="1">
    <citation type="submission" date="2023-06" db="EMBL/GenBank/DDBJ databases">
        <title>Black Yeasts Isolated from many extreme environments.</title>
        <authorList>
            <person name="Coleine C."/>
            <person name="Stajich J.E."/>
            <person name="Selbmann L."/>
        </authorList>
    </citation>
    <scope>NUCLEOTIDE SEQUENCE</scope>
    <source>
        <strain evidence="5">CCFEE 5200</strain>
    </source>
</reference>
<dbReference type="Proteomes" id="UP001175353">
    <property type="component" value="Unassembled WGS sequence"/>
</dbReference>
<keyword evidence="6" id="KW-1185">Reference proteome</keyword>
<feature type="domain" description="Gfo/Idh/MocA-like oxidoreductase C-terminal" evidence="4">
    <location>
        <begin position="142"/>
        <end position="361"/>
    </location>
</feature>
<evidence type="ECO:0000259" key="3">
    <source>
        <dbReference type="Pfam" id="PF01408"/>
    </source>
</evidence>
<evidence type="ECO:0000256" key="1">
    <source>
        <dbReference type="ARBA" id="ARBA00010928"/>
    </source>
</evidence>
<dbReference type="Pfam" id="PF01408">
    <property type="entry name" value="GFO_IDH_MocA"/>
    <property type="match status" value="1"/>
</dbReference>
<dbReference type="SUPFAM" id="SSF55347">
    <property type="entry name" value="Glyceraldehyde-3-phosphate dehydrogenase-like, C-terminal domain"/>
    <property type="match status" value="1"/>
</dbReference>
<comment type="similarity">
    <text evidence="1">Belongs to the Gfo/Idh/MocA family.</text>
</comment>
<evidence type="ECO:0000313" key="6">
    <source>
        <dbReference type="Proteomes" id="UP001175353"/>
    </source>
</evidence>
<evidence type="ECO:0000256" key="2">
    <source>
        <dbReference type="ARBA" id="ARBA00023002"/>
    </source>
</evidence>
<dbReference type="Gene3D" id="3.30.360.10">
    <property type="entry name" value="Dihydrodipicolinate Reductase, domain 2"/>
    <property type="match status" value="1"/>
</dbReference>
<keyword evidence="2" id="KW-0560">Oxidoreductase</keyword>
<dbReference type="PANTHER" id="PTHR43708:SF5">
    <property type="entry name" value="CONSERVED EXPRESSED OXIDOREDUCTASE (EUROFUNG)-RELATED"/>
    <property type="match status" value="1"/>
</dbReference>
<gene>
    <name evidence="5" type="ORF">LTR91_002935</name>
</gene>
<comment type="caution">
    <text evidence="5">The sequence shown here is derived from an EMBL/GenBank/DDBJ whole genome shotgun (WGS) entry which is preliminary data.</text>
</comment>
<dbReference type="PANTHER" id="PTHR43708">
    <property type="entry name" value="CONSERVED EXPRESSED OXIDOREDUCTASE (EUROFUNG)"/>
    <property type="match status" value="1"/>
</dbReference>
<feature type="domain" description="Gfo/Idh/MocA-like oxidoreductase N-terminal" evidence="3">
    <location>
        <begin position="7"/>
        <end position="126"/>
    </location>
</feature>
<organism evidence="5 6">
    <name type="scientific">Friedmanniomyces endolithicus</name>
    <dbReference type="NCBI Taxonomy" id="329885"/>
    <lineage>
        <taxon>Eukaryota</taxon>
        <taxon>Fungi</taxon>
        <taxon>Dikarya</taxon>
        <taxon>Ascomycota</taxon>
        <taxon>Pezizomycotina</taxon>
        <taxon>Dothideomycetes</taxon>
        <taxon>Dothideomycetidae</taxon>
        <taxon>Mycosphaerellales</taxon>
        <taxon>Teratosphaeriaceae</taxon>
        <taxon>Friedmanniomyces</taxon>
    </lineage>
</organism>
<protein>
    <recommendedName>
        <fullName evidence="7">Oxidoreductase</fullName>
    </recommendedName>
</protein>
<sequence>MASRPYNVAIVGYGMSAKVFHIPLVLALPSDFKLYGIVPRSPKPNDDASKDHPHAKHWHSADEVYTDPAVDVVVITSIPETHHSMCKAALEAGKHVIVEKPFVPSLAEANDLLAIAEKSGKLLTVYQNRRWDSDFLTLRHVLASGSLGELVEFETHYDRYRPDAPAETWKTRDTPGHGSIFELGTHTIDQVYHLFGLPLKVTGFITTQRRSPREGSAHDSHTLVLQYMDGLMVTVKAAIVSPETEQLRFWVRGTKGSFKKFGVDVQEDQLKAGLRPRDEGFGVEPESLYGSLTTIDGEGNLERRVYETVGPPKTYVDFYRIFAKALRGEGDVPVRPEEARDCLRIIEAAFVSSKEGRTVEL</sequence>
<dbReference type="EMBL" id="JAUJLE010000014">
    <property type="protein sequence ID" value="KAK1009285.1"/>
    <property type="molecule type" value="Genomic_DNA"/>
</dbReference>
<dbReference type="InterPro" id="IPR000683">
    <property type="entry name" value="Gfo/Idh/MocA-like_OxRdtase_N"/>
</dbReference>
<dbReference type="InterPro" id="IPR036291">
    <property type="entry name" value="NAD(P)-bd_dom_sf"/>
</dbReference>
<accession>A0AAN6R095</accession>
<dbReference type="InterPro" id="IPR051317">
    <property type="entry name" value="Gfo/Idh/MocA_oxidoreduct"/>
</dbReference>